<dbReference type="Proteomes" id="UP001163046">
    <property type="component" value="Unassembled WGS sequence"/>
</dbReference>
<evidence type="ECO:0000313" key="4">
    <source>
        <dbReference type="Proteomes" id="UP001163046"/>
    </source>
</evidence>
<organism evidence="3 4">
    <name type="scientific">Desmophyllum pertusum</name>
    <dbReference type="NCBI Taxonomy" id="174260"/>
    <lineage>
        <taxon>Eukaryota</taxon>
        <taxon>Metazoa</taxon>
        <taxon>Cnidaria</taxon>
        <taxon>Anthozoa</taxon>
        <taxon>Hexacorallia</taxon>
        <taxon>Scleractinia</taxon>
        <taxon>Caryophylliina</taxon>
        <taxon>Caryophylliidae</taxon>
        <taxon>Desmophyllum</taxon>
    </lineage>
</organism>
<dbReference type="PANTHER" id="PTHR15696:SF7">
    <property type="entry name" value="NONSENSE-MEDIATED MRNA DECAY FACTOR"/>
    <property type="match status" value="1"/>
</dbReference>
<feature type="domain" description="Telomerase activating protein Est1-like N-terminal" evidence="2">
    <location>
        <begin position="77"/>
        <end position="142"/>
    </location>
</feature>
<dbReference type="SUPFAM" id="SSF48452">
    <property type="entry name" value="TPR-like"/>
    <property type="match status" value="1"/>
</dbReference>
<dbReference type="PANTHER" id="PTHR15696">
    <property type="entry name" value="SMG-7 SUPPRESSOR WITH MORPHOLOGICAL EFFECT ON GENITALIA PROTEIN 7"/>
    <property type="match status" value="1"/>
</dbReference>
<gene>
    <name evidence="3" type="primary">SMG5_3</name>
    <name evidence="3" type="ORF">OS493_006051</name>
</gene>
<feature type="region of interest" description="Disordered" evidence="1">
    <location>
        <begin position="1"/>
        <end position="23"/>
    </location>
</feature>
<dbReference type="GO" id="GO:0005697">
    <property type="term" value="C:telomerase holoenzyme complex"/>
    <property type="evidence" value="ECO:0007669"/>
    <property type="project" value="TreeGrafter"/>
</dbReference>
<accession>A0A9W9YHD5</accession>
<name>A0A9W9YHD5_9CNID</name>
<sequence length="173" mass="20174">MKKASVAEDNSVNAQGKEGSRLNRSSMQLANRLDIQLRSVVEWQELFHPDAVVLRQRLRSQCENLILHHPKEYGRRAEERLWRKVFYDVIQKLRNHRKIMENDTESLDAVLRTHLSSAAGYYYHLLTHLQLCYQLTVDAVLSWGFPPNQDGSEDKDGEIESWAIKHVNDVLYS</sequence>
<proteinExistence type="predicted"/>
<evidence type="ECO:0000256" key="1">
    <source>
        <dbReference type="SAM" id="MobiDB-lite"/>
    </source>
</evidence>
<dbReference type="Pfam" id="PF10374">
    <property type="entry name" value="EST1"/>
    <property type="match status" value="1"/>
</dbReference>
<dbReference type="InterPro" id="IPR019458">
    <property type="entry name" value="Est1-like_N"/>
</dbReference>
<dbReference type="GO" id="GO:0070034">
    <property type="term" value="F:telomerase RNA binding"/>
    <property type="evidence" value="ECO:0007669"/>
    <property type="project" value="TreeGrafter"/>
</dbReference>
<dbReference type="InterPro" id="IPR045153">
    <property type="entry name" value="Est1/Ebs1-like"/>
</dbReference>
<comment type="caution">
    <text evidence="3">The sequence shown here is derived from an EMBL/GenBank/DDBJ whole genome shotgun (WGS) entry which is preliminary data.</text>
</comment>
<dbReference type="OrthoDB" id="5920073at2759"/>
<reference evidence="3" key="1">
    <citation type="submission" date="2023-01" db="EMBL/GenBank/DDBJ databases">
        <title>Genome assembly of the deep-sea coral Lophelia pertusa.</title>
        <authorList>
            <person name="Herrera S."/>
            <person name="Cordes E."/>
        </authorList>
    </citation>
    <scope>NUCLEOTIDE SEQUENCE</scope>
    <source>
        <strain evidence="3">USNM1676648</strain>
        <tissue evidence="3">Polyp</tissue>
    </source>
</reference>
<dbReference type="AlphaFoldDB" id="A0A9W9YHD5"/>
<dbReference type="Gene3D" id="1.25.40.10">
    <property type="entry name" value="Tetratricopeptide repeat domain"/>
    <property type="match status" value="1"/>
</dbReference>
<protein>
    <submittedName>
        <fullName evidence="3">Protein smg5</fullName>
    </submittedName>
</protein>
<evidence type="ECO:0000259" key="2">
    <source>
        <dbReference type="Pfam" id="PF10374"/>
    </source>
</evidence>
<dbReference type="EMBL" id="MU827779">
    <property type="protein sequence ID" value="KAJ7339644.1"/>
    <property type="molecule type" value="Genomic_DNA"/>
</dbReference>
<dbReference type="GO" id="GO:0000184">
    <property type="term" value="P:nuclear-transcribed mRNA catabolic process, nonsense-mediated decay"/>
    <property type="evidence" value="ECO:0007669"/>
    <property type="project" value="TreeGrafter"/>
</dbReference>
<keyword evidence="4" id="KW-1185">Reference proteome</keyword>
<evidence type="ECO:0000313" key="3">
    <source>
        <dbReference type="EMBL" id="KAJ7339644.1"/>
    </source>
</evidence>
<dbReference type="GO" id="GO:0042162">
    <property type="term" value="F:telomeric DNA binding"/>
    <property type="evidence" value="ECO:0007669"/>
    <property type="project" value="TreeGrafter"/>
</dbReference>
<dbReference type="InterPro" id="IPR011990">
    <property type="entry name" value="TPR-like_helical_dom_sf"/>
</dbReference>